<proteinExistence type="predicted"/>
<accession>A0A814HQE1</accession>
<organism evidence="1 3">
    <name type="scientific">Didymodactylos carnosus</name>
    <dbReference type="NCBI Taxonomy" id="1234261"/>
    <lineage>
        <taxon>Eukaryota</taxon>
        <taxon>Metazoa</taxon>
        <taxon>Spiralia</taxon>
        <taxon>Gnathifera</taxon>
        <taxon>Rotifera</taxon>
        <taxon>Eurotatoria</taxon>
        <taxon>Bdelloidea</taxon>
        <taxon>Philodinida</taxon>
        <taxon>Philodinidae</taxon>
        <taxon>Didymodactylos</taxon>
    </lineage>
</organism>
<sequence>MCTIVNREFDHTLNDYKINLKLGSDNLLSIDVEDSHRKTQYHNLYLNSNCSLVTDTLCQTNDALYELIKDLLLTKDNHGYIAIKDNGKSVQIQIQTQLKMLDVNDSKQLRTIKLDLKQIAQVDQLKQTITKLQQRLEHLEH</sequence>
<reference evidence="1" key="1">
    <citation type="submission" date="2021-02" db="EMBL/GenBank/DDBJ databases">
        <authorList>
            <person name="Nowell W R."/>
        </authorList>
    </citation>
    <scope>NUCLEOTIDE SEQUENCE</scope>
</reference>
<dbReference type="AlphaFoldDB" id="A0A814HQE1"/>
<comment type="caution">
    <text evidence="1">The sequence shown here is derived from an EMBL/GenBank/DDBJ whole genome shotgun (WGS) entry which is preliminary data.</text>
</comment>
<evidence type="ECO:0000313" key="1">
    <source>
        <dbReference type="EMBL" id="CAF1013405.1"/>
    </source>
</evidence>
<dbReference type="EMBL" id="CAJNOQ010003458">
    <property type="protein sequence ID" value="CAF1013405.1"/>
    <property type="molecule type" value="Genomic_DNA"/>
</dbReference>
<dbReference type="Proteomes" id="UP000663829">
    <property type="component" value="Unassembled WGS sequence"/>
</dbReference>
<keyword evidence="3" id="KW-1185">Reference proteome</keyword>
<dbReference type="EMBL" id="CAJOBC010003458">
    <property type="protein sequence ID" value="CAF3784837.1"/>
    <property type="molecule type" value="Genomic_DNA"/>
</dbReference>
<gene>
    <name evidence="1" type="ORF">GPM918_LOCUS14387</name>
    <name evidence="2" type="ORF">SRO942_LOCUS14387</name>
</gene>
<evidence type="ECO:0000313" key="2">
    <source>
        <dbReference type="EMBL" id="CAF3784837.1"/>
    </source>
</evidence>
<evidence type="ECO:0000313" key="3">
    <source>
        <dbReference type="Proteomes" id="UP000663829"/>
    </source>
</evidence>
<protein>
    <submittedName>
        <fullName evidence="1">Uncharacterized protein</fullName>
    </submittedName>
</protein>
<name>A0A814HQE1_9BILA</name>
<dbReference type="Proteomes" id="UP000681722">
    <property type="component" value="Unassembled WGS sequence"/>
</dbReference>